<keyword evidence="3" id="KW-1185">Reference proteome</keyword>
<organism evidence="2 3">
    <name type="scientific">Actinidia rufa</name>
    <dbReference type="NCBI Taxonomy" id="165716"/>
    <lineage>
        <taxon>Eukaryota</taxon>
        <taxon>Viridiplantae</taxon>
        <taxon>Streptophyta</taxon>
        <taxon>Embryophyta</taxon>
        <taxon>Tracheophyta</taxon>
        <taxon>Spermatophyta</taxon>
        <taxon>Magnoliopsida</taxon>
        <taxon>eudicotyledons</taxon>
        <taxon>Gunneridae</taxon>
        <taxon>Pentapetalae</taxon>
        <taxon>asterids</taxon>
        <taxon>Ericales</taxon>
        <taxon>Actinidiaceae</taxon>
        <taxon>Actinidia</taxon>
    </lineage>
</organism>
<dbReference type="AlphaFoldDB" id="A0A7J0H5A6"/>
<reference evidence="2 3" key="1">
    <citation type="submission" date="2019-07" db="EMBL/GenBank/DDBJ databases">
        <title>De Novo Assembly of kiwifruit Actinidia rufa.</title>
        <authorList>
            <person name="Sugita-Konishi S."/>
            <person name="Sato K."/>
            <person name="Mori E."/>
            <person name="Abe Y."/>
            <person name="Kisaki G."/>
            <person name="Hamano K."/>
            <person name="Suezawa K."/>
            <person name="Otani M."/>
            <person name="Fukuda T."/>
            <person name="Manabe T."/>
            <person name="Gomi K."/>
            <person name="Tabuchi M."/>
            <person name="Akimitsu K."/>
            <person name="Kataoka I."/>
        </authorList>
    </citation>
    <scope>NUCLEOTIDE SEQUENCE [LARGE SCALE GENOMIC DNA]</scope>
    <source>
        <strain evidence="3">cv. Fuchu</strain>
    </source>
</reference>
<protein>
    <submittedName>
        <fullName evidence="2">Uncharacterized protein</fullName>
    </submittedName>
</protein>
<evidence type="ECO:0000256" key="1">
    <source>
        <dbReference type="SAM" id="MobiDB-lite"/>
    </source>
</evidence>
<comment type="caution">
    <text evidence="2">The sequence shown here is derived from an EMBL/GenBank/DDBJ whole genome shotgun (WGS) entry which is preliminary data.</text>
</comment>
<evidence type="ECO:0000313" key="2">
    <source>
        <dbReference type="EMBL" id="GFZ18287.1"/>
    </source>
</evidence>
<evidence type="ECO:0000313" key="3">
    <source>
        <dbReference type="Proteomes" id="UP000585474"/>
    </source>
</evidence>
<feature type="region of interest" description="Disordered" evidence="1">
    <location>
        <begin position="218"/>
        <end position="239"/>
    </location>
</feature>
<sequence>MGLCWNSDELPLQSELGGPLHRSSVQTPFDTGLARVEVLTNRLHGTSSETLCAGARNSAAVLTILVLTGKASQRAELTQTMVNNRLIRPAETIVPGQEESQIKEPTLPAQEDWDKKQHKMHMSVDSHTNIKTVATSEVADDSKKVLAGSVIRVVEQRKAAPKYKTLFSREIEGLDPLEKFTPPRFTLYTGQSDPRVNQELSLAVQVVCGLAWPPHFTKSSNSPTSHGEENPLWRPGSGQTVLPRYGLHEGGHEKVQFVEEEHKVLQHIRRNPEAKVVKTYVHFELDEPSSGHFSLIGANLKE</sequence>
<accession>A0A7J0H5A6</accession>
<dbReference type="EMBL" id="BJWL01000027">
    <property type="protein sequence ID" value="GFZ18287.1"/>
    <property type="molecule type" value="Genomic_DNA"/>
</dbReference>
<gene>
    <name evidence="2" type="ORF">Acr_27g0000260</name>
</gene>
<name>A0A7J0H5A6_9ERIC</name>
<dbReference type="Proteomes" id="UP000585474">
    <property type="component" value="Unassembled WGS sequence"/>
</dbReference>
<proteinExistence type="predicted"/>